<organism evidence="3 4">
    <name type="scientific">Batrachochytrium salamandrivorans</name>
    <dbReference type="NCBI Taxonomy" id="1357716"/>
    <lineage>
        <taxon>Eukaryota</taxon>
        <taxon>Fungi</taxon>
        <taxon>Fungi incertae sedis</taxon>
        <taxon>Chytridiomycota</taxon>
        <taxon>Chytridiomycota incertae sedis</taxon>
        <taxon>Chytridiomycetes</taxon>
        <taxon>Rhizophydiales</taxon>
        <taxon>Rhizophydiales incertae sedis</taxon>
        <taxon>Batrachochytrium</taxon>
    </lineage>
</organism>
<dbReference type="InterPro" id="IPR055386">
    <property type="entry name" value="FANCA_helical"/>
</dbReference>
<evidence type="ECO:0000313" key="3">
    <source>
        <dbReference type="EMBL" id="KAH6600588.1"/>
    </source>
</evidence>
<dbReference type="EMBL" id="JAFCIX010000030">
    <property type="protein sequence ID" value="KAH6600588.1"/>
    <property type="molecule type" value="Genomic_DNA"/>
</dbReference>
<comment type="caution">
    <text evidence="3">The sequence shown here is derived from an EMBL/GenBank/DDBJ whole genome shotgun (WGS) entry which is preliminary data.</text>
</comment>
<name>A0ABQ8FM16_9FUNG</name>
<gene>
    <name evidence="3" type="ORF">BASA50_002152</name>
</gene>
<reference evidence="3 4" key="1">
    <citation type="submission" date="2021-02" db="EMBL/GenBank/DDBJ databases">
        <title>Variation within the Batrachochytrium salamandrivorans European outbreak.</title>
        <authorList>
            <person name="Kelly M."/>
            <person name="Pasmans F."/>
            <person name="Shea T.P."/>
            <person name="Munoz J.F."/>
            <person name="Carranza S."/>
            <person name="Cuomo C.A."/>
            <person name="Martel A."/>
        </authorList>
    </citation>
    <scope>NUCLEOTIDE SEQUENCE [LARGE SCALE GENOMIC DNA]</scope>
    <source>
        <strain evidence="3 4">AMFP18/2</strain>
    </source>
</reference>
<evidence type="ECO:0000259" key="2">
    <source>
        <dbReference type="Pfam" id="PF24781"/>
    </source>
</evidence>
<evidence type="ECO:0000313" key="4">
    <source>
        <dbReference type="Proteomes" id="UP001648503"/>
    </source>
</evidence>
<accession>A0ABQ8FM16</accession>
<keyword evidence="4" id="KW-1185">Reference proteome</keyword>
<sequence>MASSSLADLLSALAPVDVQAVVAEGPYVHLVLAGLATSSSSSSSSDKESGGDHSRDCNDQHKQHKQQLCLGNGFQTDSTHIAAASLFSATPIDHESLTALAGKSHIAPQVWTDALVGHLHRLLMETVVPVRAGVLLHDVRLMSFLTAYARLPRSVATYAWVDACSHHHHHHSGLNGSDITTTGTTTTTTTTTTMDMSLVLHASVVSFLTDCLCTDSQHSVGQETILGLVLQCADRNHAVCIDVMAQIIKSGLVAFNRFSRTVQSKPCIHSPSRPHLPLSHNPDMMLADMKHCQRLLGWILQCAGKPGFDVVAKSLCRLVYLEQVHPVTDQMFIETCCWVTDSLLCSHKSADRINADQYFGFMRSVCQLMVCDTHWDCLMDAAGKGKIAVELFLGSLHEWVELDLQNHTKESLCKGIELSILNRHERGLCVFTCSLSIALRSDAQELIKCIRNLFQYGTCLLLKPEKDWTLHTLKTLCDVMPVLVIKHLAIAIRSEPFWTPLIDLIKARLDRMGETLGNRKGISETLSVDIVLQHFSRHGTVPTSLIDASIFHAPWYNKTFLPSLLRGGDGMDPMLRVRLIQVLRQADRIPRHVFDEVESQLSLPVSNTNDYDADILCNDMNTRECVAYQTDSVSKEQLRTMLDSANDAINKVRADILVMDSTEVKQPERLQAIVTIANQLQSMIPKLRDSIQSLYYPKASNRKVGIHWTTGGIILSAGSAVFPEETLYVDTVFTVLYRLYKEMALMKASDDEIVLSAAGESLLTSICFEPFLYPAVMVCLQSLLGPSPPPPCRTCVDETKMDFDPKLLGYLIESIQRQTTLCEKLAHKSGQWNRVWILRGSLLPGDDPMTERRGLFQALFARFASDACGLTLTRIGVACEWLHIRRAVIAKRVAGSGSIDVVRSGGFASVVASQLVLCRQRYSAVPSSTRGIDLCRRIDHAIGIETGHGCQDTTVDGYRSWIRFEATFPKALDWMNDLTRIEYIKTQTIAWFEAIHPSLCIIARQPSSPTTSGKEWLEAQTAVINRMVKAGLEELQKLAKDANDPQWLSSSAEQTEAGLLTTTIRNTRPELNLYISGFILVLCSFQHTPDQFLSIPPSQPDSSSSTDSWLWSIK</sequence>
<feature type="region of interest" description="Disordered" evidence="1">
    <location>
        <begin position="38"/>
        <end position="60"/>
    </location>
</feature>
<proteinExistence type="predicted"/>
<evidence type="ECO:0000256" key="1">
    <source>
        <dbReference type="SAM" id="MobiDB-lite"/>
    </source>
</evidence>
<dbReference type="InterPro" id="IPR003516">
    <property type="entry name" value="FANCA"/>
</dbReference>
<dbReference type="Proteomes" id="UP001648503">
    <property type="component" value="Unassembled WGS sequence"/>
</dbReference>
<protein>
    <recommendedName>
        <fullName evidence="2">Fanconi anaemia group A protein helical domain-containing protein</fullName>
    </recommendedName>
</protein>
<feature type="domain" description="Fanconi anaemia group A protein helical" evidence="2">
    <location>
        <begin position="528"/>
        <end position="596"/>
    </location>
</feature>
<feature type="compositionally biased region" description="Basic and acidic residues" evidence="1">
    <location>
        <begin position="45"/>
        <end position="60"/>
    </location>
</feature>
<dbReference type="PANTHER" id="PTHR12047:SF2">
    <property type="entry name" value="FANCONI ANEMIA GROUP A PROTEIN"/>
    <property type="match status" value="1"/>
</dbReference>
<dbReference type="PANTHER" id="PTHR12047">
    <property type="entry name" value="FANCONI ANEMIA GROUP A PROTEIN"/>
    <property type="match status" value="1"/>
</dbReference>
<dbReference type="Pfam" id="PF24781">
    <property type="entry name" value="FANCA_helical"/>
    <property type="match status" value="1"/>
</dbReference>
<feature type="region of interest" description="Disordered" evidence="1">
    <location>
        <begin position="1094"/>
        <end position="1114"/>
    </location>
</feature>